<evidence type="ECO:0000256" key="1">
    <source>
        <dbReference type="SAM" id="Phobius"/>
    </source>
</evidence>
<dbReference type="RefSeq" id="WP_276658734.1">
    <property type="nucleotide sequence ID" value="NZ_SSFD01000175.1"/>
</dbReference>
<protein>
    <submittedName>
        <fullName evidence="2">Uncharacterized protein</fullName>
    </submittedName>
</protein>
<organism evidence="2 3">
    <name type="scientific">Thauera aminoaromatica</name>
    <dbReference type="NCBI Taxonomy" id="164330"/>
    <lineage>
        <taxon>Bacteria</taxon>
        <taxon>Pseudomonadati</taxon>
        <taxon>Pseudomonadota</taxon>
        <taxon>Betaproteobacteria</taxon>
        <taxon>Rhodocyclales</taxon>
        <taxon>Zoogloeaceae</taxon>
        <taxon>Thauera</taxon>
    </lineage>
</organism>
<evidence type="ECO:0000313" key="3">
    <source>
        <dbReference type="Proteomes" id="UP000321192"/>
    </source>
</evidence>
<feature type="transmembrane region" description="Helical" evidence="1">
    <location>
        <begin position="161"/>
        <end position="185"/>
    </location>
</feature>
<sequence length="261" mass="29566">MLTPLAIYGFQMEYQWRWRSEADELAFRDYHYLIDWRWQLMELATLLGGTFLLWRYRLPFLTMPIAVTLWYMGMDLAPYLFGPEYDSWLRRTAVSVGSGLLIIGLALTVDIRGRRGHKDYAFWFHLFGALTMWVGLSGLYWDRSIRAAGYLASNLAMIAAGALFLRPVFVVFGGLGITTCLIYLAHRDYLFSLEFPFVRPGHPLPAPCARTPHAAEHPAASSAARAHRDAHPLSHWPRSPALGKTIPDATRAPHGALRVSC</sequence>
<accession>A0A5C7SNA5</accession>
<gene>
    <name evidence="2" type="ORF">E6Q80_11300</name>
</gene>
<feature type="transmembrane region" description="Helical" evidence="1">
    <location>
        <begin position="88"/>
        <end position="109"/>
    </location>
</feature>
<comment type="caution">
    <text evidence="2">The sequence shown here is derived from an EMBL/GenBank/DDBJ whole genome shotgun (WGS) entry which is preliminary data.</text>
</comment>
<reference evidence="2 3" key="1">
    <citation type="submission" date="2018-09" db="EMBL/GenBank/DDBJ databases">
        <title>Metagenome Assembled Genomes from an Advanced Water Purification Facility.</title>
        <authorList>
            <person name="Stamps B.W."/>
            <person name="Spear J.R."/>
        </authorList>
    </citation>
    <scope>NUCLEOTIDE SEQUENCE [LARGE SCALE GENOMIC DNA]</scope>
    <source>
        <strain evidence="2">Bin_27_1</strain>
    </source>
</reference>
<keyword evidence="1" id="KW-0472">Membrane</keyword>
<keyword evidence="1" id="KW-1133">Transmembrane helix</keyword>
<feature type="transmembrane region" description="Helical" evidence="1">
    <location>
        <begin position="61"/>
        <end position="82"/>
    </location>
</feature>
<dbReference type="Proteomes" id="UP000321192">
    <property type="component" value="Unassembled WGS sequence"/>
</dbReference>
<evidence type="ECO:0000313" key="2">
    <source>
        <dbReference type="EMBL" id="TXH84536.1"/>
    </source>
</evidence>
<proteinExistence type="predicted"/>
<name>A0A5C7SNA5_THASP</name>
<dbReference type="EMBL" id="SSFD01000175">
    <property type="protein sequence ID" value="TXH84536.1"/>
    <property type="molecule type" value="Genomic_DNA"/>
</dbReference>
<dbReference type="AlphaFoldDB" id="A0A5C7SNA5"/>
<keyword evidence="1" id="KW-0812">Transmembrane</keyword>
<feature type="transmembrane region" description="Helical" evidence="1">
    <location>
        <begin position="121"/>
        <end position="141"/>
    </location>
</feature>